<comment type="subcellular location">
    <subcellularLocation>
        <location evidence="2">Secreted</location>
    </subcellularLocation>
</comment>
<keyword evidence="20" id="KW-1185">Reference proteome</keyword>
<accession>A0A409WFE9</accession>
<dbReference type="Gene3D" id="2.70.50.70">
    <property type="match status" value="1"/>
</dbReference>
<evidence type="ECO:0000256" key="14">
    <source>
        <dbReference type="ARBA" id="ARBA00045077"/>
    </source>
</evidence>
<dbReference type="GO" id="GO:0004497">
    <property type="term" value="F:monooxygenase activity"/>
    <property type="evidence" value="ECO:0007669"/>
    <property type="project" value="UniProtKB-KW"/>
</dbReference>
<evidence type="ECO:0000313" key="20">
    <source>
        <dbReference type="Proteomes" id="UP000283269"/>
    </source>
</evidence>
<evidence type="ECO:0000256" key="16">
    <source>
        <dbReference type="SAM" id="MobiDB-lite"/>
    </source>
</evidence>
<dbReference type="CDD" id="cd21175">
    <property type="entry name" value="LPMO_AA9"/>
    <property type="match status" value="1"/>
</dbReference>
<evidence type="ECO:0000256" key="17">
    <source>
        <dbReference type="SAM" id="SignalP"/>
    </source>
</evidence>
<evidence type="ECO:0000313" key="19">
    <source>
        <dbReference type="EMBL" id="PPQ77226.1"/>
    </source>
</evidence>
<dbReference type="PANTHER" id="PTHR33353">
    <property type="entry name" value="PUTATIVE (AFU_ORTHOLOGUE AFUA_1G12560)-RELATED"/>
    <property type="match status" value="1"/>
</dbReference>
<dbReference type="GO" id="GO:0030245">
    <property type="term" value="P:cellulose catabolic process"/>
    <property type="evidence" value="ECO:0007669"/>
    <property type="project" value="UniProtKB-KW"/>
</dbReference>
<evidence type="ECO:0000256" key="11">
    <source>
        <dbReference type="ARBA" id="ARBA00023277"/>
    </source>
</evidence>
<keyword evidence="12" id="KW-0624">Polysaccharide degradation</keyword>
<keyword evidence="11" id="KW-0119">Carbohydrate metabolism</keyword>
<dbReference type="GO" id="GO:0005576">
    <property type="term" value="C:extracellular region"/>
    <property type="evidence" value="ECO:0007669"/>
    <property type="project" value="UniProtKB-SubCell"/>
</dbReference>
<dbReference type="Proteomes" id="UP000283269">
    <property type="component" value="Unassembled WGS sequence"/>
</dbReference>
<keyword evidence="10" id="KW-1015">Disulfide bond</keyword>
<feature type="chain" id="PRO_5019546745" description="lytic cellulose monooxygenase (C4-dehydrogenating)" evidence="17">
    <location>
        <begin position="24"/>
        <end position="261"/>
    </location>
</feature>
<evidence type="ECO:0000256" key="3">
    <source>
        <dbReference type="ARBA" id="ARBA00022525"/>
    </source>
</evidence>
<keyword evidence="4" id="KW-0479">Metal-binding</keyword>
<dbReference type="EC" id="1.14.99.56" evidence="15"/>
<dbReference type="GO" id="GO:0046872">
    <property type="term" value="F:metal ion binding"/>
    <property type="evidence" value="ECO:0007669"/>
    <property type="project" value="UniProtKB-KW"/>
</dbReference>
<feature type="compositionally biased region" description="Low complexity" evidence="16">
    <location>
        <begin position="224"/>
        <end position="241"/>
    </location>
</feature>
<evidence type="ECO:0000256" key="1">
    <source>
        <dbReference type="ARBA" id="ARBA00001973"/>
    </source>
</evidence>
<feature type="region of interest" description="Disordered" evidence="16">
    <location>
        <begin position="208"/>
        <end position="261"/>
    </location>
</feature>
<evidence type="ECO:0000256" key="5">
    <source>
        <dbReference type="ARBA" id="ARBA00022729"/>
    </source>
</evidence>
<evidence type="ECO:0000256" key="8">
    <source>
        <dbReference type="ARBA" id="ARBA00023008"/>
    </source>
</evidence>
<keyword evidence="8" id="KW-0186">Copper</keyword>
<dbReference type="InterPro" id="IPR049892">
    <property type="entry name" value="AA9"/>
</dbReference>
<keyword evidence="5 17" id="KW-0732">Signal</keyword>
<evidence type="ECO:0000256" key="15">
    <source>
        <dbReference type="ARBA" id="ARBA00047174"/>
    </source>
</evidence>
<comment type="caution">
    <text evidence="19">The sequence shown here is derived from an EMBL/GenBank/DDBJ whole genome shotgun (WGS) entry which is preliminary data.</text>
</comment>
<dbReference type="InterPro" id="IPR005103">
    <property type="entry name" value="AA9_LPMO"/>
</dbReference>
<keyword evidence="7" id="KW-0560">Oxidoreductase</keyword>
<evidence type="ECO:0000256" key="4">
    <source>
        <dbReference type="ARBA" id="ARBA00022723"/>
    </source>
</evidence>
<evidence type="ECO:0000259" key="18">
    <source>
        <dbReference type="Pfam" id="PF03443"/>
    </source>
</evidence>
<evidence type="ECO:0000256" key="7">
    <source>
        <dbReference type="ARBA" id="ARBA00023002"/>
    </source>
</evidence>
<feature type="compositionally biased region" description="Basic residues" evidence="16">
    <location>
        <begin position="251"/>
        <end position="261"/>
    </location>
</feature>
<reference evidence="19 20" key="1">
    <citation type="journal article" date="2018" name="Evol. Lett.">
        <title>Horizontal gene cluster transfer increased hallucinogenic mushroom diversity.</title>
        <authorList>
            <person name="Reynolds H.T."/>
            <person name="Vijayakumar V."/>
            <person name="Gluck-Thaler E."/>
            <person name="Korotkin H.B."/>
            <person name="Matheny P.B."/>
            <person name="Slot J.C."/>
        </authorList>
    </citation>
    <scope>NUCLEOTIDE SEQUENCE [LARGE SCALE GENOMIC DNA]</scope>
    <source>
        <strain evidence="19 20">2631</strain>
    </source>
</reference>
<comment type="catalytic activity">
    <reaction evidence="14">
        <text>[(1-&gt;4)-beta-D-glucosyl]n+m + reduced acceptor + O2 = 4-dehydro-beta-D-glucosyl-[(1-&gt;4)-beta-D-glucosyl]n-1 + [(1-&gt;4)-beta-D-glucosyl]m + acceptor + H2O.</text>
        <dbReference type="EC" id="1.14.99.56"/>
    </reaction>
</comment>
<dbReference type="PANTHER" id="PTHR33353:SF10">
    <property type="entry name" value="ENDO-BETA-1,4-GLUCANASE D"/>
    <property type="match status" value="1"/>
</dbReference>
<dbReference type="EMBL" id="NHYD01003441">
    <property type="protein sequence ID" value="PPQ77226.1"/>
    <property type="molecule type" value="Genomic_DNA"/>
</dbReference>
<protein>
    <recommendedName>
        <fullName evidence="15">lytic cellulose monooxygenase (C4-dehydrogenating)</fullName>
        <ecNumber evidence="15">1.14.99.56</ecNumber>
    </recommendedName>
</protein>
<dbReference type="InParanoid" id="A0A409WFE9"/>
<evidence type="ECO:0000256" key="6">
    <source>
        <dbReference type="ARBA" id="ARBA00023001"/>
    </source>
</evidence>
<dbReference type="OrthoDB" id="4849160at2759"/>
<comment type="similarity">
    <text evidence="13">Belongs to the polysaccharide monooxygenase AA9 family.</text>
</comment>
<sequence>MSPFFLHLSEVTVLCSVLHLAAGHGFVHNVVANGEVYPGWNPFVDPCAFDAFGLRVFHVPSVMAIPLSHKLSDHQGPVSTYMTSCDGDCSSFSANPARWFKVDADGYDPSNKQWAAARLIANNFSWVLTIPAGLAPGQYLMRNGIIALHSSEPQFYPSCSQLEITGSGTGAPSDGQLVTMQALYEGVTFPDIYADSVSFTVPGPSSVDFDGQSGSTVAATPKISTTTATSQQTSAPGTSSPGPDNRQCRLASRKLRRRNSA</sequence>
<evidence type="ECO:0000256" key="2">
    <source>
        <dbReference type="ARBA" id="ARBA00004613"/>
    </source>
</evidence>
<feature type="domain" description="Auxiliary Activity family 9 catalytic" evidence="18">
    <location>
        <begin position="71"/>
        <end position="186"/>
    </location>
</feature>
<evidence type="ECO:0000256" key="13">
    <source>
        <dbReference type="ARBA" id="ARBA00044502"/>
    </source>
</evidence>
<keyword evidence="6" id="KW-0136">Cellulose degradation</keyword>
<evidence type="ECO:0000256" key="10">
    <source>
        <dbReference type="ARBA" id="ARBA00023157"/>
    </source>
</evidence>
<keyword evidence="3" id="KW-0964">Secreted</keyword>
<evidence type="ECO:0000256" key="12">
    <source>
        <dbReference type="ARBA" id="ARBA00023326"/>
    </source>
</evidence>
<feature type="signal peptide" evidence="17">
    <location>
        <begin position="1"/>
        <end position="23"/>
    </location>
</feature>
<dbReference type="STRING" id="93625.A0A409WFE9"/>
<dbReference type="Pfam" id="PF03443">
    <property type="entry name" value="AA9"/>
    <property type="match status" value="1"/>
</dbReference>
<name>A0A409WFE9_PSICY</name>
<keyword evidence="9" id="KW-0503">Monooxygenase</keyword>
<proteinExistence type="inferred from homology"/>
<gene>
    <name evidence="19" type="ORF">CVT25_011072</name>
</gene>
<dbReference type="AlphaFoldDB" id="A0A409WFE9"/>
<evidence type="ECO:0000256" key="9">
    <source>
        <dbReference type="ARBA" id="ARBA00023033"/>
    </source>
</evidence>
<organism evidence="19 20">
    <name type="scientific">Psilocybe cyanescens</name>
    <dbReference type="NCBI Taxonomy" id="93625"/>
    <lineage>
        <taxon>Eukaryota</taxon>
        <taxon>Fungi</taxon>
        <taxon>Dikarya</taxon>
        <taxon>Basidiomycota</taxon>
        <taxon>Agaricomycotina</taxon>
        <taxon>Agaricomycetes</taxon>
        <taxon>Agaricomycetidae</taxon>
        <taxon>Agaricales</taxon>
        <taxon>Agaricineae</taxon>
        <taxon>Strophariaceae</taxon>
        <taxon>Psilocybe</taxon>
    </lineage>
</organism>
<comment type="cofactor">
    <cofactor evidence="1">
        <name>Cu(2+)</name>
        <dbReference type="ChEBI" id="CHEBI:29036"/>
    </cofactor>
</comment>